<feature type="compositionally biased region" description="Basic and acidic residues" evidence="1">
    <location>
        <begin position="359"/>
        <end position="369"/>
    </location>
</feature>
<feature type="region of interest" description="Disordered" evidence="1">
    <location>
        <begin position="135"/>
        <end position="158"/>
    </location>
</feature>
<accession>A0A656KFP7</accession>
<name>A0A656KFP7_BLUGR</name>
<reference evidence="4" key="1">
    <citation type="journal article" date="2013" name="Nat. Genet.">
        <title>The wheat powdery mildew genome shows the unique evolution of an obligate biotroph.</title>
        <authorList>
            <person name="Wicker T."/>
            <person name="Oberhaensli S."/>
            <person name="Parlange F."/>
            <person name="Buchmann J.P."/>
            <person name="Shatalina M."/>
            <person name="Roffler S."/>
            <person name="Ben-David R."/>
            <person name="Dolezel J."/>
            <person name="Simkova H."/>
            <person name="Schulze-Lefert P."/>
            <person name="Spanu P.D."/>
            <person name="Bruggmann R."/>
            <person name="Amselem J."/>
            <person name="Quesneville H."/>
            <person name="Ver Loren van Themaat E."/>
            <person name="Paape T."/>
            <person name="Shimizu K.K."/>
            <person name="Keller B."/>
        </authorList>
    </citation>
    <scope>NUCLEOTIDE SEQUENCE [LARGE SCALE GENOMIC DNA]</scope>
    <source>
        <strain evidence="4">96224</strain>
    </source>
</reference>
<dbReference type="Gene3D" id="2.60.120.10">
    <property type="entry name" value="Jelly Rolls"/>
    <property type="match status" value="1"/>
</dbReference>
<evidence type="ECO:0000313" key="3">
    <source>
        <dbReference type="EMBL" id="EPQ62742.1"/>
    </source>
</evidence>
<dbReference type="SMART" id="SM00558">
    <property type="entry name" value="JmjC"/>
    <property type="match status" value="1"/>
</dbReference>
<dbReference type="PANTHER" id="PTHR12461:SF99">
    <property type="entry name" value="BIFUNCTIONAL PEPTIDASE AND (3S)-LYSYL HYDROXYLASE JMJD7"/>
    <property type="match status" value="1"/>
</dbReference>
<dbReference type="EMBL" id="KE375159">
    <property type="protein sequence ID" value="EPQ62742.1"/>
    <property type="molecule type" value="Genomic_DNA"/>
</dbReference>
<organism evidence="3 4">
    <name type="scientific">Blumeria graminis f. sp. tritici 96224</name>
    <dbReference type="NCBI Taxonomy" id="1268274"/>
    <lineage>
        <taxon>Eukaryota</taxon>
        <taxon>Fungi</taxon>
        <taxon>Dikarya</taxon>
        <taxon>Ascomycota</taxon>
        <taxon>Pezizomycotina</taxon>
        <taxon>Leotiomycetes</taxon>
        <taxon>Erysiphales</taxon>
        <taxon>Erysiphaceae</taxon>
        <taxon>Blumeria</taxon>
    </lineage>
</organism>
<dbReference type="OrthoDB" id="415358at2759"/>
<evidence type="ECO:0000259" key="2">
    <source>
        <dbReference type="PROSITE" id="PS51184"/>
    </source>
</evidence>
<dbReference type="PANTHER" id="PTHR12461">
    <property type="entry name" value="HYPOXIA-INDUCIBLE FACTOR 1 ALPHA INHIBITOR-RELATED"/>
    <property type="match status" value="1"/>
</dbReference>
<evidence type="ECO:0000313" key="4">
    <source>
        <dbReference type="Proteomes" id="UP000053110"/>
    </source>
</evidence>
<dbReference type="Proteomes" id="UP000053110">
    <property type="component" value="Unassembled WGS sequence"/>
</dbReference>
<dbReference type="InterPro" id="IPR003347">
    <property type="entry name" value="JmjC_dom"/>
</dbReference>
<feature type="region of interest" description="Disordered" evidence="1">
    <location>
        <begin position="346"/>
        <end position="369"/>
    </location>
</feature>
<proteinExistence type="predicted"/>
<dbReference type="SUPFAM" id="SSF51197">
    <property type="entry name" value="Clavaminate synthase-like"/>
    <property type="match status" value="1"/>
</dbReference>
<feature type="domain" description="JmjC" evidence="2">
    <location>
        <begin position="154"/>
        <end position="340"/>
    </location>
</feature>
<protein>
    <recommendedName>
        <fullName evidence="2">JmjC domain-containing protein</fullName>
    </recommendedName>
</protein>
<sequence>MSNYGDSTTPSTHASNTSSMTNADPVATLLKDYHELNPGWVEIRTTTPTPLEFMRFVARNRPFVVRGGAADWQATREWSVARLKALLQGQTVEVAVTPNGLADAPTRDADGQLCFVKPWQQRVDFAEFIDSLLAPETRTGSEPPPPSEVTYAQSRSRRAENDNLRHEYELLAPQLPTEIAWARDALGQPADARNLWIGNAHSTTVLHKDPYENIYVQLLGRKHFRLLPPCALVCVAETPLPPAAYLKSPSGTWRIRHEPGPPVPLPTWDPDAGPAQAQRTPYSHLVVPLAVTLEKGDMLYLPAQYHKVSQSCADDGICCAVNYWYDMEYGGGSYSMLNFLRNVTSPPEPQDPLRPIAVYHDKSRDHSRS</sequence>
<evidence type="ECO:0000256" key="1">
    <source>
        <dbReference type="SAM" id="MobiDB-lite"/>
    </source>
</evidence>
<dbReference type="PROSITE" id="PS51184">
    <property type="entry name" value="JMJC"/>
    <property type="match status" value="1"/>
</dbReference>
<dbReference type="Pfam" id="PF13621">
    <property type="entry name" value="Cupin_8"/>
    <property type="match status" value="1"/>
</dbReference>
<gene>
    <name evidence="3" type="ORF">BGT96224_3379</name>
</gene>
<dbReference type="InterPro" id="IPR041667">
    <property type="entry name" value="Cupin_8"/>
</dbReference>
<feature type="region of interest" description="Disordered" evidence="1">
    <location>
        <begin position="1"/>
        <end position="22"/>
    </location>
</feature>
<dbReference type="AlphaFoldDB" id="A0A656KFP7"/>
<dbReference type="InterPro" id="IPR014710">
    <property type="entry name" value="RmlC-like_jellyroll"/>
</dbReference>